<organism evidence="1 2">
    <name type="scientific">Vitis vinifera</name>
    <name type="common">Grape</name>
    <dbReference type="NCBI Taxonomy" id="29760"/>
    <lineage>
        <taxon>Eukaryota</taxon>
        <taxon>Viridiplantae</taxon>
        <taxon>Streptophyta</taxon>
        <taxon>Embryophyta</taxon>
        <taxon>Tracheophyta</taxon>
        <taxon>Spermatophyta</taxon>
        <taxon>Magnoliopsida</taxon>
        <taxon>eudicotyledons</taxon>
        <taxon>Gunneridae</taxon>
        <taxon>Pentapetalae</taxon>
        <taxon>rosids</taxon>
        <taxon>Vitales</taxon>
        <taxon>Vitaceae</taxon>
        <taxon>Viteae</taxon>
        <taxon>Vitis</taxon>
    </lineage>
</organism>
<name>F6HA69_VITVI</name>
<dbReference type="EMBL" id="FN595504">
    <property type="protein sequence ID" value="CCB49173.1"/>
    <property type="molecule type" value="Genomic_DNA"/>
</dbReference>
<keyword evidence="2" id="KW-1185">Reference proteome</keyword>
<dbReference type="AlphaFoldDB" id="F6HA69"/>
<evidence type="ECO:0000313" key="1">
    <source>
        <dbReference type="EMBL" id="CCB49173.1"/>
    </source>
</evidence>
<accession>F6HA69</accession>
<sequence length="21" mass="2589">MEKLGFFRVWIIHDDVSRLNL</sequence>
<gene>
    <name evidence="1" type="ordered locus">VIT_06s0009g01160</name>
</gene>
<reference evidence="2" key="1">
    <citation type="journal article" date="2007" name="Nature">
        <title>The grapevine genome sequence suggests ancestral hexaploidization in major angiosperm phyla.</title>
        <authorList>
            <consortium name="The French-Italian Public Consortium for Grapevine Genome Characterization."/>
            <person name="Jaillon O."/>
            <person name="Aury J.-M."/>
            <person name="Noel B."/>
            <person name="Policriti A."/>
            <person name="Clepet C."/>
            <person name="Casagrande A."/>
            <person name="Choisne N."/>
            <person name="Aubourg S."/>
            <person name="Vitulo N."/>
            <person name="Jubin C."/>
            <person name="Vezzi A."/>
            <person name="Legeai F."/>
            <person name="Hugueney P."/>
            <person name="Dasilva C."/>
            <person name="Horner D."/>
            <person name="Mica E."/>
            <person name="Jublot D."/>
            <person name="Poulain J."/>
            <person name="Bruyere C."/>
            <person name="Billault A."/>
            <person name="Segurens B."/>
            <person name="Gouyvenoux M."/>
            <person name="Ugarte E."/>
            <person name="Cattonaro F."/>
            <person name="Anthouard V."/>
            <person name="Vico V."/>
            <person name="Del Fabbro C."/>
            <person name="Alaux M."/>
            <person name="Di Gaspero G."/>
            <person name="Dumas V."/>
            <person name="Felice N."/>
            <person name="Paillard S."/>
            <person name="Juman I."/>
            <person name="Moroldo M."/>
            <person name="Scalabrin S."/>
            <person name="Canaguier A."/>
            <person name="Le Clainche I."/>
            <person name="Malacrida G."/>
            <person name="Durand E."/>
            <person name="Pesole G."/>
            <person name="Laucou V."/>
            <person name="Chatelet P."/>
            <person name="Merdinoglu D."/>
            <person name="Delledonne M."/>
            <person name="Pezzotti M."/>
            <person name="Lecharny A."/>
            <person name="Scarpelli C."/>
            <person name="Artiguenave F."/>
            <person name="Pe M.E."/>
            <person name="Valle G."/>
            <person name="Morgante M."/>
            <person name="Caboche M."/>
            <person name="Adam-Blondon A.-F."/>
            <person name="Weissenbach J."/>
            <person name="Quetier F."/>
            <person name="Wincker P."/>
        </authorList>
    </citation>
    <scope>NUCLEOTIDE SEQUENCE [LARGE SCALE GENOMIC DNA]</scope>
    <source>
        <strain evidence="2">cv. Pinot noir / PN40024</strain>
    </source>
</reference>
<dbReference type="InParanoid" id="F6HA69"/>
<dbReference type="PaxDb" id="29760-VIT_06s0009g01160.t01"/>
<dbReference type="Proteomes" id="UP000009183">
    <property type="component" value="Chromosome 6"/>
</dbReference>
<proteinExistence type="predicted"/>
<evidence type="ECO:0000313" key="2">
    <source>
        <dbReference type="Proteomes" id="UP000009183"/>
    </source>
</evidence>
<protein>
    <submittedName>
        <fullName evidence="1">Uncharacterized protein</fullName>
    </submittedName>
</protein>
<dbReference type="HOGENOM" id="CLU_3427236_0_0_1"/>